<dbReference type="VEuPathDB" id="VectorBase:GPPI033199"/>
<feature type="transmembrane region" description="Helical" evidence="1">
    <location>
        <begin position="106"/>
        <end position="128"/>
    </location>
</feature>
<protein>
    <recommendedName>
        <fullName evidence="4">Ig-like domain-containing protein</fullName>
    </recommendedName>
</protein>
<organism evidence="2 3">
    <name type="scientific">Glossina palpalis gambiensis</name>
    <dbReference type="NCBI Taxonomy" id="67801"/>
    <lineage>
        <taxon>Eukaryota</taxon>
        <taxon>Metazoa</taxon>
        <taxon>Ecdysozoa</taxon>
        <taxon>Arthropoda</taxon>
        <taxon>Hexapoda</taxon>
        <taxon>Insecta</taxon>
        <taxon>Pterygota</taxon>
        <taxon>Neoptera</taxon>
        <taxon>Endopterygota</taxon>
        <taxon>Diptera</taxon>
        <taxon>Brachycera</taxon>
        <taxon>Muscomorpha</taxon>
        <taxon>Hippoboscoidea</taxon>
        <taxon>Glossinidae</taxon>
        <taxon>Glossina</taxon>
    </lineage>
</organism>
<dbReference type="EnsemblMetazoa" id="GPPI033199-RA">
    <property type="protein sequence ID" value="GPPI033199-PA"/>
    <property type="gene ID" value="GPPI033199"/>
</dbReference>
<keyword evidence="1" id="KW-0812">Transmembrane</keyword>
<dbReference type="EMBL" id="JXJN01015988">
    <property type="status" value="NOT_ANNOTATED_CDS"/>
    <property type="molecule type" value="Genomic_DNA"/>
</dbReference>
<accession>A0A1B0BKP4</accession>
<evidence type="ECO:0000313" key="2">
    <source>
        <dbReference type="EnsemblMetazoa" id="GPPI033199-PA"/>
    </source>
</evidence>
<dbReference type="AlphaFoldDB" id="A0A1B0BKP4"/>
<keyword evidence="3" id="KW-1185">Reference proteome</keyword>
<proteinExistence type="predicted"/>
<reference evidence="3" key="1">
    <citation type="submission" date="2015-01" db="EMBL/GenBank/DDBJ databases">
        <authorList>
            <person name="Aksoy S."/>
            <person name="Warren W."/>
            <person name="Wilson R.K."/>
        </authorList>
    </citation>
    <scope>NUCLEOTIDE SEQUENCE [LARGE SCALE GENOMIC DNA]</scope>
    <source>
        <strain evidence="3">IAEA</strain>
    </source>
</reference>
<keyword evidence="1" id="KW-0472">Membrane</keyword>
<sequence length="166" mass="18504">MAISKWYKSEPRKPTPSIYAMDIQIEKYFDEVGGSHKSLTTYSTSTTTTIIANVYNTDTTTVSPTNLLPYFDFDVPRNITVTVGQTGFLHCRVERLGDKDSESTDVALVEIVSAATVVVVVVAVGLAVERLFYSLDLLLYLKPYLHLRYIKFDLIVVVAPLTVVAF</sequence>
<name>A0A1B0BKP4_9MUSC</name>
<feature type="transmembrane region" description="Helical" evidence="1">
    <location>
        <begin position="148"/>
        <end position="165"/>
    </location>
</feature>
<reference evidence="2" key="2">
    <citation type="submission" date="2020-05" db="UniProtKB">
        <authorList>
            <consortium name="EnsemblMetazoa"/>
        </authorList>
    </citation>
    <scope>IDENTIFICATION</scope>
    <source>
        <strain evidence="2">IAEA</strain>
    </source>
</reference>
<evidence type="ECO:0000313" key="3">
    <source>
        <dbReference type="Proteomes" id="UP000092460"/>
    </source>
</evidence>
<dbReference type="Proteomes" id="UP000092460">
    <property type="component" value="Unassembled WGS sequence"/>
</dbReference>
<dbReference type="STRING" id="67801.A0A1B0BKP4"/>
<evidence type="ECO:0000256" key="1">
    <source>
        <dbReference type="SAM" id="Phobius"/>
    </source>
</evidence>
<keyword evidence="1" id="KW-1133">Transmembrane helix</keyword>
<evidence type="ECO:0008006" key="4">
    <source>
        <dbReference type="Google" id="ProtNLM"/>
    </source>
</evidence>